<dbReference type="InterPro" id="IPR002078">
    <property type="entry name" value="Sigma_54_int"/>
</dbReference>
<dbReference type="Gene3D" id="1.10.8.60">
    <property type="match status" value="1"/>
</dbReference>
<dbReference type="FunFam" id="3.40.50.300:FF:000006">
    <property type="entry name" value="DNA-binding transcriptional regulator NtrC"/>
    <property type="match status" value="1"/>
</dbReference>
<dbReference type="eggNOG" id="COG3829">
    <property type="taxonomic scope" value="Bacteria"/>
</dbReference>
<keyword evidence="2" id="KW-0067">ATP-binding</keyword>
<dbReference type="STRING" id="485913.Krac_7854"/>
<dbReference type="InParanoid" id="D6TLA2"/>
<dbReference type="InterPro" id="IPR025943">
    <property type="entry name" value="Sigma_54_int_dom_ATP-bd_2"/>
</dbReference>
<dbReference type="InterPro" id="IPR027417">
    <property type="entry name" value="P-loop_NTPase"/>
</dbReference>
<evidence type="ECO:0000313" key="7">
    <source>
        <dbReference type="Proteomes" id="UP000004508"/>
    </source>
</evidence>
<dbReference type="PROSITE" id="PS00675">
    <property type="entry name" value="SIGMA54_INTERACT_1"/>
    <property type="match status" value="1"/>
</dbReference>
<evidence type="ECO:0000256" key="3">
    <source>
        <dbReference type="ARBA" id="ARBA00023015"/>
    </source>
</evidence>
<dbReference type="Gene3D" id="3.40.50.300">
    <property type="entry name" value="P-loop containing nucleotide triphosphate hydrolases"/>
    <property type="match status" value="1"/>
</dbReference>
<organism evidence="6 7">
    <name type="scientific">Ktedonobacter racemifer DSM 44963</name>
    <dbReference type="NCBI Taxonomy" id="485913"/>
    <lineage>
        <taxon>Bacteria</taxon>
        <taxon>Bacillati</taxon>
        <taxon>Chloroflexota</taxon>
        <taxon>Ktedonobacteria</taxon>
        <taxon>Ktedonobacterales</taxon>
        <taxon>Ktedonobacteraceae</taxon>
        <taxon>Ktedonobacter</taxon>
    </lineage>
</organism>
<dbReference type="InterPro" id="IPR058031">
    <property type="entry name" value="AAA_lid_NorR"/>
</dbReference>
<dbReference type="PRINTS" id="PR01590">
    <property type="entry name" value="HTHFIS"/>
</dbReference>
<keyword evidence="7" id="KW-1185">Reference proteome</keyword>
<dbReference type="GO" id="GO:0006355">
    <property type="term" value="P:regulation of DNA-templated transcription"/>
    <property type="evidence" value="ECO:0007669"/>
    <property type="project" value="InterPro"/>
</dbReference>
<dbReference type="SUPFAM" id="SSF46689">
    <property type="entry name" value="Homeodomain-like"/>
    <property type="match status" value="1"/>
</dbReference>
<feature type="domain" description="Sigma-54 factor interaction" evidence="5">
    <location>
        <begin position="64"/>
        <end position="293"/>
    </location>
</feature>
<dbReference type="InterPro" id="IPR002197">
    <property type="entry name" value="HTH_Fis"/>
</dbReference>
<gene>
    <name evidence="6" type="ORF">Krac_7854</name>
</gene>
<dbReference type="EMBL" id="ADVG01000002">
    <property type="protein sequence ID" value="EFH86552.1"/>
    <property type="molecule type" value="Genomic_DNA"/>
</dbReference>
<name>D6TLA2_KTERA</name>
<evidence type="ECO:0000259" key="5">
    <source>
        <dbReference type="PROSITE" id="PS50045"/>
    </source>
</evidence>
<dbReference type="Pfam" id="PF25601">
    <property type="entry name" value="AAA_lid_14"/>
    <property type="match status" value="1"/>
</dbReference>
<dbReference type="InterPro" id="IPR003593">
    <property type="entry name" value="AAA+_ATPase"/>
</dbReference>
<dbReference type="Gene3D" id="1.10.10.60">
    <property type="entry name" value="Homeodomain-like"/>
    <property type="match status" value="1"/>
</dbReference>
<dbReference type="PROSITE" id="PS50045">
    <property type="entry name" value="SIGMA54_INTERACT_4"/>
    <property type="match status" value="1"/>
</dbReference>
<dbReference type="SUPFAM" id="SSF52540">
    <property type="entry name" value="P-loop containing nucleoside triphosphate hydrolases"/>
    <property type="match status" value="1"/>
</dbReference>
<evidence type="ECO:0000256" key="4">
    <source>
        <dbReference type="ARBA" id="ARBA00023163"/>
    </source>
</evidence>
<comment type="caution">
    <text evidence="6">The sequence shown here is derived from an EMBL/GenBank/DDBJ whole genome shotgun (WGS) entry which is preliminary data.</text>
</comment>
<dbReference type="GO" id="GO:0043565">
    <property type="term" value="F:sequence-specific DNA binding"/>
    <property type="evidence" value="ECO:0007669"/>
    <property type="project" value="InterPro"/>
</dbReference>
<accession>D6TLA2</accession>
<dbReference type="InterPro" id="IPR025662">
    <property type="entry name" value="Sigma_54_int_dom_ATP-bd_1"/>
</dbReference>
<dbReference type="SMART" id="SM00382">
    <property type="entry name" value="AAA"/>
    <property type="match status" value="1"/>
</dbReference>
<dbReference type="CDD" id="cd00009">
    <property type="entry name" value="AAA"/>
    <property type="match status" value="1"/>
</dbReference>
<reference evidence="6 7" key="1">
    <citation type="journal article" date="2011" name="Stand. Genomic Sci.">
        <title>Non-contiguous finished genome sequence and contextual data of the filamentous soil bacterium Ktedonobacter racemifer type strain (SOSP1-21).</title>
        <authorList>
            <person name="Chang Y.J."/>
            <person name="Land M."/>
            <person name="Hauser L."/>
            <person name="Chertkov O."/>
            <person name="Del Rio T.G."/>
            <person name="Nolan M."/>
            <person name="Copeland A."/>
            <person name="Tice H."/>
            <person name="Cheng J.F."/>
            <person name="Lucas S."/>
            <person name="Han C."/>
            <person name="Goodwin L."/>
            <person name="Pitluck S."/>
            <person name="Ivanova N."/>
            <person name="Ovchinikova G."/>
            <person name="Pati A."/>
            <person name="Chen A."/>
            <person name="Palaniappan K."/>
            <person name="Mavromatis K."/>
            <person name="Liolios K."/>
            <person name="Brettin T."/>
            <person name="Fiebig A."/>
            <person name="Rohde M."/>
            <person name="Abt B."/>
            <person name="Goker M."/>
            <person name="Detter J.C."/>
            <person name="Woyke T."/>
            <person name="Bristow J."/>
            <person name="Eisen J.A."/>
            <person name="Markowitz V."/>
            <person name="Hugenholtz P."/>
            <person name="Kyrpides N.C."/>
            <person name="Klenk H.P."/>
            <person name="Lapidus A."/>
        </authorList>
    </citation>
    <scope>NUCLEOTIDE SEQUENCE [LARGE SCALE GENOMIC DNA]</scope>
    <source>
        <strain evidence="7">DSM 44963</strain>
    </source>
</reference>
<keyword evidence="4" id="KW-0804">Transcription</keyword>
<keyword evidence="1" id="KW-0547">Nucleotide-binding</keyword>
<dbReference type="PROSITE" id="PS00676">
    <property type="entry name" value="SIGMA54_INTERACT_2"/>
    <property type="match status" value="1"/>
</dbReference>
<evidence type="ECO:0000256" key="1">
    <source>
        <dbReference type="ARBA" id="ARBA00022741"/>
    </source>
</evidence>
<proteinExistence type="predicted"/>
<dbReference type="InterPro" id="IPR009057">
    <property type="entry name" value="Homeodomain-like_sf"/>
</dbReference>
<dbReference type="Pfam" id="PF02954">
    <property type="entry name" value="HTH_8"/>
    <property type="match status" value="1"/>
</dbReference>
<dbReference type="AlphaFoldDB" id="D6TLA2"/>
<sequence length="380" mass="42807">MVSPGCLRQPGDTIPLIVGLNIGFVDSVLFVGLRRVCVVKGRVISMNRKASESPDAEEHLSRLMVGQSPAMSEVMTMIRQVAQYPTTTVLLQGESGTGKDVVAHAIHALSSRSTYPFVDINCAAIPETLLETELFGVEAGAYTDAKASREGYLLRADGGTLFLDEVGSMPLVLQAKLLRFLETRSFRRVGSTKEMHVDLRVISATNVDLEAAVASRAFRDDLFYRLKVITIYLPPLRERLEDIEPLVDYFIQSYNNGSEIPLRIHPDAMGLLMRYHWPGNVRELRSVIQRGQILCEDGEIRPEDLPESVRYVEKSDQQRLRELQAQMHLPIEGLDLRAYLAGIEQIFVREALERYQGNQVRAAALLRLSRDQLRYRLPKE</sequence>
<dbReference type="PANTHER" id="PTHR32071:SF113">
    <property type="entry name" value="ALGINATE BIOSYNTHESIS TRANSCRIPTIONAL REGULATORY PROTEIN ALGB"/>
    <property type="match status" value="1"/>
</dbReference>
<dbReference type="GO" id="GO:0005524">
    <property type="term" value="F:ATP binding"/>
    <property type="evidence" value="ECO:0007669"/>
    <property type="project" value="UniProtKB-KW"/>
</dbReference>
<dbReference type="PANTHER" id="PTHR32071">
    <property type="entry name" value="TRANSCRIPTIONAL REGULATORY PROTEIN"/>
    <property type="match status" value="1"/>
</dbReference>
<dbReference type="Proteomes" id="UP000004508">
    <property type="component" value="Unassembled WGS sequence"/>
</dbReference>
<evidence type="ECO:0000256" key="2">
    <source>
        <dbReference type="ARBA" id="ARBA00022840"/>
    </source>
</evidence>
<evidence type="ECO:0000313" key="6">
    <source>
        <dbReference type="EMBL" id="EFH86552.1"/>
    </source>
</evidence>
<keyword evidence="3" id="KW-0805">Transcription regulation</keyword>
<dbReference type="Pfam" id="PF00158">
    <property type="entry name" value="Sigma54_activat"/>
    <property type="match status" value="1"/>
</dbReference>
<protein>
    <submittedName>
        <fullName evidence="6">Sigma54 specific transcriptional regulator, Fis family</fullName>
    </submittedName>
</protein>